<organism evidence="1 2">
    <name type="scientific">Melastoma candidum</name>
    <dbReference type="NCBI Taxonomy" id="119954"/>
    <lineage>
        <taxon>Eukaryota</taxon>
        <taxon>Viridiplantae</taxon>
        <taxon>Streptophyta</taxon>
        <taxon>Embryophyta</taxon>
        <taxon>Tracheophyta</taxon>
        <taxon>Spermatophyta</taxon>
        <taxon>Magnoliopsida</taxon>
        <taxon>eudicotyledons</taxon>
        <taxon>Gunneridae</taxon>
        <taxon>Pentapetalae</taxon>
        <taxon>rosids</taxon>
        <taxon>malvids</taxon>
        <taxon>Myrtales</taxon>
        <taxon>Melastomataceae</taxon>
        <taxon>Melastomatoideae</taxon>
        <taxon>Melastomateae</taxon>
        <taxon>Melastoma</taxon>
    </lineage>
</organism>
<gene>
    <name evidence="1" type="ORF">MLD38_000536</name>
</gene>
<proteinExistence type="predicted"/>
<dbReference type="EMBL" id="CM042880">
    <property type="protein sequence ID" value="KAI4388183.1"/>
    <property type="molecule type" value="Genomic_DNA"/>
</dbReference>
<dbReference type="Proteomes" id="UP001057402">
    <property type="component" value="Chromosome 1"/>
</dbReference>
<keyword evidence="2" id="KW-1185">Reference proteome</keyword>
<evidence type="ECO:0000313" key="1">
    <source>
        <dbReference type="EMBL" id="KAI4388183.1"/>
    </source>
</evidence>
<sequence length="79" mass="9078">MPLGNSCGMKELYFCREIAYSFFKPNQSTNAASESKNFSPLPAPKILSQFLSLFLFSYPQIRFWEQFWVSLNSARGIVV</sequence>
<reference evidence="2" key="1">
    <citation type="journal article" date="2023" name="Front. Plant Sci.">
        <title>Chromosomal-level genome assembly of Melastoma candidum provides insights into trichome evolution.</title>
        <authorList>
            <person name="Zhong Y."/>
            <person name="Wu W."/>
            <person name="Sun C."/>
            <person name="Zou P."/>
            <person name="Liu Y."/>
            <person name="Dai S."/>
            <person name="Zhou R."/>
        </authorList>
    </citation>
    <scope>NUCLEOTIDE SEQUENCE [LARGE SCALE GENOMIC DNA]</scope>
</reference>
<evidence type="ECO:0000313" key="2">
    <source>
        <dbReference type="Proteomes" id="UP001057402"/>
    </source>
</evidence>
<comment type="caution">
    <text evidence="1">The sequence shown here is derived from an EMBL/GenBank/DDBJ whole genome shotgun (WGS) entry which is preliminary data.</text>
</comment>
<protein>
    <submittedName>
        <fullName evidence="1">Uncharacterized protein</fullName>
    </submittedName>
</protein>
<name>A0ACB9SA64_9MYRT</name>
<accession>A0ACB9SA64</accession>